<dbReference type="EMBL" id="QSFW01000034">
    <property type="protein sequence ID" value="RHA83188.1"/>
    <property type="molecule type" value="Genomic_DNA"/>
</dbReference>
<name>A0AA92V001_9BACT</name>
<accession>A0AA92V001</accession>
<gene>
    <name evidence="1" type="ORF">DW916_13165</name>
</gene>
<reference evidence="1 2" key="1">
    <citation type="submission" date="2018-08" db="EMBL/GenBank/DDBJ databases">
        <title>A genome reference for cultivated species of the human gut microbiota.</title>
        <authorList>
            <person name="Zou Y."/>
            <person name="Xue W."/>
            <person name="Luo G."/>
        </authorList>
    </citation>
    <scope>NUCLEOTIDE SEQUENCE [LARGE SCALE GENOMIC DNA]</scope>
    <source>
        <strain evidence="1 2">AM42-23AC</strain>
    </source>
</reference>
<evidence type="ECO:0000313" key="1">
    <source>
        <dbReference type="EMBL" id="RHA83188.1"/>
    </source>
</evidence>
<dbReference type="AlphaFoldDB" id="A0AA92V001"/>
<sequence length="272" mass="31534">MKIVFLFFCFCCAVQLSSAQYVQKRTPVRSNLDAFGQALNGIDEQADVAMSYRSGIEKYYSELITKNELSSDALGKLKKMKDESLKRIDDKAEYGDYSRATETAEYEFRTVIVAMSDVAKKDIEEQNDYIRREQLRIYSYTHPFDNMTYAKYSKVIQNPTYETLCNVQITKIALSPQETRIECKVNNRIDNGYVGWVSIDPGTYIYIPDRKQKLKMCDAINIAVAPLKTDFHFQEEELVFALIFPALPSNVRMFSIIESEDSNWKFHNIRIK</sequence>
<dbReference type="Proteomes" id="UP000284990">
    <property type="component" value="Unassembled WGS sequence"/>
</dbReference>
<organism evidence="1 2">
    <name type="scientific">Segatella copri</name>
    <dbReference type="NCBI Taxonomy" id="165179"/>
    <lineage>
        <taxon>Bacteria</taxon>
        <taxon>Pseudomonadati</taxon>
        <taxon>Bacteroidota</taxon>
        <taxon>Bacteroidia</taxon>
        <taxon>Bacteroidales</taxon>
        <taxon>Prevotellaceae</taxon>
        <taxon>Segatella</taxon>
    </lineage>
</organism>
<protein>
    <submittedName>
        <fullName evidence="1">Uncharacterized protein</fullName>
    </submittedName>
</protein>
<evidence type="ECO:0000313" key="2">
    <source>
        <dbReference type="Proteomes" id="UP000284990"/>
    </source>
</evidence>
<proteinExistence type="predicted"/>
<dbReference type="RefSeq" id="WP_118191605.1">
    <property type="nucleotide sequence ID" value="NZ_QSFW01000034.1"/>
</dbReference>
<comment type="caution">
    <text evidence="1">The sequence shown here is derived from an EMBL/GenBank/DDBJ whole genome shotgun (WGS) entry which is preliminary data.</text>
</comment>